<evidence type="ECO:0000256" key="1">
    <source>
        <dbReference type="ARBA" id="ARBA00007665"/>
    </source>
</evidence>
<dbReference type="SUPFAM" id="SSF54980">
    <property type="entry name" value="EF-G C-terminal domain-like"/>
    <property type="match status" value="1"/>
</dbReference>
<dbReference type="Proteomes" id="UP000298347">
    <property type="component" value="Unassembled WGS sequence"/>
</dbReference>
<evidence type="ECO:0000313" key="4">
    <source>
        <dbReference type="EMBL" id="TGA97550.1"/>
    </source>
</evidence>
<dbReference type="InterPro" id="IPR015796">
    <property type="entry name" value="Impact_YigZ-like"/>
</dbReference>
<dbReference type="RefSeq" id="WP_135349016.1">
    <property type="nucleotide sequence ID" value="NZ_SRJD01000013.1"/>
</dbReference>
<dbReference type="InterPro" id="IPR036956">
    <property type="entry name" value="Impact_N_sf"/>
</dbReference>
<comment type="caution">
    <text evidence="4">The sequence shown here is derived from an EMBL/GenBank/DDBJ whole genome shotgun (WGS) entry which is preliminary data.</text>
</comment>
<dbReference type="GO" id="GO:0006446">
    <property type="term" value="P:regulation of translational initiation"/>
    <property type="evidence" value="ECO:0007669"/>
    <property type="project" value="TreeGrafter"/>
</dbReference>
<dbReference type="EMBL" id="SRJD01000013">
    <property type="protein sequence ID" value="TGA97550.1"/>
    <property type="molecule type" value="Genomic_DNA"/>
</dbReference>
<reference evidence="4 5" key="1">
    <citation type="journal article" date="2015" name="Int. J. Syst. Evol. Microbiol.">
        <title>Sporolactobacillus shoreae sp. nov. and Sporolactobacillus spathodeae sp. nov., two spore-forming lactic acid bacteria isolated from tree barks in Thailand.</title>
        <authorList>
            <person name="Thamacharoensuk T."/>
            <person name="Kitahara M."/>
            <person name="Ohkuma M."/>
            <person name="Thongchul N."/>
            <person name="Tanasupawat S."/>
        </authorList>
    </citation>
    <scope>NUCLEOTIDE SEQUENCE [LARGE SCALE GENOMIC DNA]</scope>
    <source>
        <strain evidence="4 5">BK92</strain>
    </source>
</reference>
<dbReference type="SUPFAM" id="SSF54211">
    <property type="entry name" value="Ribosomal protein S5 domain 2-like"/>
    <property type="match status" value="1"/>
</dbReference>
<gene>
    <name evidence="4" type="ORF">E4665_11970</name>
</gene>
<comment type="similarity">
    <text evidence="1">Belongs to the IMPACT family.</text>
</comment>
<dbReference type="PANTHER" id="PTHR16301">
    <property type="entry name" value="IMPACT-RELATED"/>
    <property type="match status" value="1"/>
</dbReference>
<dbReference type="NCBIfam" id="TIGR00257">
    <property type="entry name" value="IMPACT_YIGZ"/>
    <property type="match status" value="1"/>
</dbReference>
<dbReference type="InterPro" id="IPR035647">
    <property type="entry name" value="EFG_III/V"/>
</dbReference>
<feature type="domain" description="Impact N-terminal" evidence="2">
    <location>
        <begin position="20"/>
        <end position="122"/>
    </location>
</feature>
<organism evidence="4 5">
    <name type="scientific">Sporolactobacillus shoreae</name>
    <dbReference type="NCBI Taxonomy" id="1465501"/>
    <lineage>
        <taxon>Bacteria</taxon>
        <taxon>Bacillati</taxon>
        <taxon>Bacillota</taxon>
        <taxon>Bacilli</taxon>
        <taxon>Bacillales</taxon>
        <taxon>Sporolactobacillaceae</taxon>
        <taxon>Sporolactobacillus</taxon>
    </lineage>
</organism>
<dbReference type="Pfam" id="PF01205">
    <property type="entry name" value="Impact_N"/>
    <property type="match status" value="1"/>
</dbReference>
<proteinExistence type="inferred from homology"/>
<dbReference type="AlphaFoldDB" id="A0A4Z0GKS9"/>
<dbReference type="InterPro" id="IPR020569">
    <property type="entry name" value="UPF0029_Impact_CS"/>
</dbReference>
<dbReference type="GO" id="GO:0005737">
    <property type="term" value="C:cytoplasm"/>
    <property type="evidence" value="ECO:0007669"/>
    <property type="project" value="TreeGrafter"/>
</dbReference>
<dbReference type="InterPro" id="IPR020568">
    <property type="entry name" value="Ribosomal_Su5_D2-typ_SF"/>
</dbReference>
<dbReference type="PANTHER" id="PTHR16301:SF20">
    <property type="entry name" value="IMPACT FAMILY MEMBER YIGZ"/>
    <property type="match status" value="1"/>
</dbReference>
<sequence>MTLMPYRTVRRSGVSEIEIRKSRFIAHVYPVTNEAEAEAQIQAIRKEHWKANHNCFAYILGKKQEIQKASDDGEPSGTAGVPILEVLRRRMVCDTLVVVTRYFGGIKLGAGGLIRAYAHTTGQGLAAAEVIDQIPSDLWGISVDYHLSGAIDNKLRESHYIIKDVQYTDAVSYEVYTKQEESGVFQSWVDDLANGRADVKKLEELYLQQKAPEPGEG</sequence>
<evidence type="ECO:0000259" key="2">
    <source>
        <dbReference type="Pfam" id="PF01205"/>
    </source>
</evidence>
<dbReference type="InterPro" id="IPR001498">
    <property type="entry name" value="Impact_N"/>
</dbReference>
<keyword evidence="5" id="KW-1185">Reference proteome</keyword>
<dbReference type="Gene3D" id="3.30.230.30">
    <property type="entry name" value="Impact, N-terminal domain"/>
    <property type="match status" value="1"/>
</dbReference>
<dbReference type="InterPro" id="IPR023582">
    <property type="entry name" value="Impact"/>
</dbReference>
<evidence type="ECO:0000313" key="5">
    <source>
        <dbReference type="Proteomes" id="UP000298347"/>
    </source>
</evidence>
<dbReference type="InterPro" id="IPR015269">
    <property type="entry name" value="UPF0029_Impact_C"/>
</dbReference>
<evidence type="ECO:0000259" key="3">
    <source>
        <dbReference type="Pfam" id="PF09186"/>
    </source>
</evidence>
<accession>A0A4Z0GKS9</accession>
<protein>
    <submittedName>
        <fullName evidence="4">YigZ family protein</fullName>
    </submittedName>
</protein>
<dbReference type="PROSITE" id="PS00910">
    <property type="entry name" value="UPF0029"/>
    <property type="match status" value="1"/>
</dbReference>
<dbReference type="Pfam" id="PF09186">
    <property type="entry name" value="DUF1949"/>
    <property type="match status" value="1"/>
</dbReference>
<name>A0A4Z0GKS9_9BACL</name>
<dbReference type="OrthoDB" id="9813771at2"/>
<feature type="domain" description="UPF0029" evidence="3">
    <location>
        <begin position="141"/>
        <end position="196"/>
    </location>
</feature>